<dbReference type="OrthoDB" id="273614at2"/>
<dbReference type="SUPFAM" id="SSF55729">
    <property type="entry name" value="Acyl-CoA N-acyltransferases (Nat)"/>
    <property type="match status" value="1"/>
</dbReference>
<evidence type="ECO:0000256" key="2">
    <source>
        <dbReference type="ARBA" id="ARBA00023315"/>
    </source>
</evidence>
<organism evidence="4 5">
    <name type="scientific">Falsigemmobacter intermedius</name>
    <dbReference type="NCBI Taxonomy" id="1553448"/>
    <lineage>
        <taxon>Bacteria</taxon>
        <taxon>Pseudomonadati</taxon>
        <taxon>Pseudomonadota</taxon>
        <taxon>Alphaproteobacteria</taxon>
        <taxon>Rhodobacterales</taxon>
        <taxon>Paracoccaceae</taxon>
        <taxon>Falsigemmobacter</taxon>
    </lineage>
</organism>
<dbReference type="InterPro" id="IPR000182">
    <property type="entry name" value="GNAT_dom"/>
</dbReference>
<proteinExistence type="predicted"/>
<dbReference type="GO" id="GO:0016747">
    <property type="term" value="F:acyltransferase activity, transferring groups other than amino-acyl groups"/>
    <property type="evidence" value="ECO:0007669"/>
    <property type="project" value="InterPro"/>
</dbReference>
<dbReference type="InterPro" id="IPR050832">
    <property type="entry name" value="Bact_Acetyltransf"/>
</dbReference>
<dbReference type="AlphaFoldDB" id="A0A3S4XUX9"/>
<evidence type="ECO:0000313" key="4">
    <source>
        <dbReference type="EMBL" id="RWY42498.1"/>
    </source>
</evidence>
<keyword evidence="1 4" id="KW-0808">Transferase</keyword>
<dbReference type="Proteomes" id="UP000287168">
    <property type="component" value="Unassembled WGS sequence"/>
</dbReference>
<comment type="caution">
    <text evidence="4">The sequence shown here is derived from an EMBL/GenBank/DDBJ whole genome shotgun (WGS) entry which is preliminary data.</text>
</comment>
<sequence>MCFALPALPPPRGICKSRLRLHPDESNGPQRQSPLNQDFRILPLHFLAEGARDQAAGLYWQAFEGKLGRLLGPSPRALPVIRAALDPHHALAAVTAAGEVVGVAGFRSPGGSFVSLTPGLLRRFYGPAGSLWRIGAMRLLGVDTDNERFLIDGISVAPARRSQGIGRALLEELATRALAEGYQALRLDVAESNPRARALYERCGFRLIKRQRMPFAAPVFGIRSCDVMESRLTLSPSAP</sequence>
<dbReference type="CDD" id="cd04301">
    <property type="entry name" value="NAT_SF"/>
    <property type="match status" value="1"/>
</dbReference>
<dbReference type="PANTHER" id="PTHR43877">
    <property type="entry name" value="AMINOALKYLPHOSPHONATE N-ACETYLTRANSFERASE-RELATED-RELATED"/>
    <property type="match status" value="1"/>
</dbReference>
<dbReference type="InterPro" id="IPR016181">
    <property type="entry name" value="Acyl_CoA_acyltransferase"/>
</dbReference>
<protein>
    <submittedName>
        <fullName evidence="4">GNAT family N-acetyltransferase</fullName>
    </submittedName>
</protein>
<accession>A0A3S4XUX9</accession>
<gene>
    <name evidence="4" type="ORF">EP867_07135</name>
</gene>
<keyword evidence="5" id="KW-1185">Reference proteome</keyword>
<dbReference type="Pfam" id="PF00583">
    <property type="entry name" value="Acetyltransf_1"/>
    <property type="match status" value="1"/>
</dbReference>
<keyword evidence="2" id="KW-0012">Acyltransferase</keyword>
<evidence type="ECO:0000259" key="3">
    <source>
        <dbReference type="PROSITE" id="PS51186"/>
    </source>
</evidence>
<reference evidence="4 5" key="1">
    <citation type="journal article" date="2015" name="Int. J. Syst. Evol. Microbiol.">
        <title>Gemmobacter intermedius sp. nov., isolated from a white stork (Ciconia ciconia).</title>
        <authorList>
            <person name="Kampfer P."/>
            <person name="Jerzak L."/>
            <person name="Wilharm G."/>
            <person name="Golke J."/>
            <person name="Busse H.J."/>
            <person name="Glaeser S.P."/>
        </authorList>
    </citation>
    <scope>NUCLEOTIDE SEQUENCE [LARGE SCALE GENOMIC DNA]</scope>
    <source>
        <strain evidence="4 5">119/4</strain>
    </source>
</reference>
<feature type="domain" description="N-acetyltransferase" evidence="3">
    <location>
        <begin position="42"/>
        <end position="233"/>
    </location>
</feature>
<evidence type="ECO:0000256" key="1">
    <source>
        <dbReference type="ARBA" id="ARBA00022679"/>
    </source>
</evidence>
<dbReference type="Gene3D" id="3.40.630.30">
    <property type="match status" value="1"/>
</dbReference>
<evidence type="ECO:0000313" key="5">
    <source>
        <dbReference type="Proteomes" id="UP000287168"/>
    </source>
</evidence>
<dbReference type="PROSITE" id="PS51186">
    <property type="entry name" value="GNAT"/>
    <property type="match status" value="1"/>
</dbReference>
<dbReference type="EMBL" id="SBLC01000007">
    <property type="protein sequence ID" value="RWY42498.1"/>
    <property type="molecule type" value="Genomic_DNA"/>
</dbReference>
<name>A0A3S4XUX9_9RHOB</name>